<evidence type="ECO:0000313" key="3">
    <source>
        <dbReference type="EMBL" id="KAK6947657.1"/>
    </source>
</evidence>
<proteinExistence type="predicted"/>
<dbReference type="Pfam" id="PF23156">
    <property type="entry name" value="DUF7054"/>
    <property type="match status" value="1"/>
</dbReference>
<feature type="region of interest" description="Disordered" evidence="1">
    <location>
        <begin position="1"/>
        <end position="42"/>
    </location>
</feature>
<keyword evidence="4" id="KW-1185">Reference proteome</keyword>
<name>A0AAN8ZS49_9MAGN</name>
<dbReference type="InterPro" id="IPR055482">
    <property type="entry name" value="DUF7054"/>
</dbReference>
<gene>
    <name evidence="3" type="ORF">RJ641_001130</name>
</gene>
<sequence>MEDVAKSLAEARERHSERARTRGGILAASKKSSAPPEKTSTTTNVLRPTKLLLNVTMDRSVGPVQVVMSPENTVADIIKAALDAYAKEKRRPLFNETDPKRCALHYSQYSLESLKADEKLIDLGSRNFYLHLKPKDSKGEDKMGGISSFPLARLMNFLP</sequence>
<protein>
    <recommendedName>
        <fullName evidence="2">DUF7054 domain-containing protein</fullName>
    </recommendedName>
</protein>
<reference evidence="3 4" key="1">
    <citation type="submission" date="2023-12" db="EMBL/GenBank/DDBJ databases">
        <title>A high-quality genome assembly for Dillenia turbinata (Dilleniales).</title>
        <authorList>
            <person name="Chanderbali A."/>
        </authorList>
    </citation>
    <scope>NUCLEOTIDE SEQUENCE [LARGE SCALE GENOMIC DNA]</scope>
    <source>
        <strain evidence="3">LSX21</strain>
        <tissue evidence="3">Leaf</tissue>
    </source>
</reference>
<dbReference type="Proteomes" id="UP001370490">
    <property type="component" value="Unassembled WGS sequence"/>
</dbReference>
<organism evidence="3 4">
    <name type="scientific">Dillenia turbinata</name>
    <dbReference type="NCBI Taxonomy" id="194707"/>
    <lineage>
        <taxon>Eukaryota</taxon>
        <taxon>Viridiplantae</taxon>
        <taxon>Streptophyta</taxon>
        <taxon>Embryophyta</taxon>
        <taxon>Tracheophyta</taxon>
        <taxon>Spermatophyta</taxon>
        <taxon>Magnoliopsida</taxon>
        <taxon>eudicotyledons</taxon>
        <taxon>Gunneridae</taxon>
        <taxon>Pentapetalae</taxon>
        <taxon>Dilleniales</taxon>
        <taxon>Dilleniaceae</taxon>
        <taxon>Dillenia</taxon>
    </lineage>
</organism>
<dbReference type="AlphaFoldDB" id="A0AAN8ZS49"/>
<evidence type="ECO:0000313" key="4">
    <source>
        <dbReference type="Proteomes" id="UP001370490"/>
    </source>
</evidence>
<evidence type="ECO:0000256" key="1">
    <source>
        <dbReference type="SAM" id="MobiDB-lite"/>
    </source>
</evidence>
<dbReference type="InterPro" id="IPR040358">
    <property type="entry name" value="At4g22758-like"/>
</dbReference>
<comment type="caution">
    <text evidence="3">The sequence shown here is derived from an EMBL/GenBank/DDBJ whole genome shotgun (WGS) entry which is preliminary data.</text>
</comment>
<dbReference type="PANTHER" id="PTHR33270">
    <property type="entry name" value="BNAC05G50380D PROTEIN"/>
    <property type="match status" value="1"/>
</dbReference>
<dbReference type="PANTHER" id="PTHR33270:SF7">
    <property type="entry name" value="SNRNP25 UBIQUITIN-LIKE DOMAIN-CONTAINING PROTEIN"/>
    <property type="match status" value="1"/>
</dbReference>
<dbReference type="EMBL" id="JBAMMX010000001">
    <property type="protein sequence ID" value="KAK6947657.1"/>
    <property type="molecule type" value="Genomic_DNA"/>
</dbReference>
<feature type="domain" description="DUF7054" evidence="2">
    <location>
        <begin position="48"/>
        <end position="130"/>
    </location>
</feature>
<feature type="compositionally biased region" description="Basic and acidic residues" evidence="1">
    <location>
        <begin position="9"/>
        <end position="20"/>
    </location>
</feature>
<evidence type="ECO:0000259" key="2">
    <source>
        <dbReference type="Pfam" id="PF23156"/>
    </source>
</evidence>
<accession>A0AAN8ZS49</accession>